<dbReference type="PANTHER" id="PTHR28661:SF1">
    <property type="entry name" value="MICROTUBULE NUCLEATION FACTOR SSNA1"/>
    <property type="match status" value="1"/>
</dbReference>
<protein>
    <recommendedName>
        <fullName evidence="3">Deflagellation inducible protein,13 kDa</fullName>
    </recommendedName>
</protein>
<keyword evidence="1" id="KW-0175">Coiled coil</keyword>
<evidence type="ECO:0000256" key="1">
    <source>
        <dbReference type="SAM" id="Coils"/>
    </source>
</evidence>
<gene>
    <name evidence="2" type="ORF">MPUS1402_LOCUS2249</name>
</gene>
<accession>A0A7R9TB05</accession>
<dbReference type="InterPro" id="IPR033362">
    <property type="entry name" value="SSNA1_fam"/>
</dbReference>
<dbReference type="OMA" id="ETKNEYD"/>
<dbReference type="GO" id="GO:0036064">
    <property type="term" value="C:ciliary basal body"/>
    <property type="evidence" value="ECO:0007669"/>
    <property type="project" value="TreeGrafter"/>
</dbReference>
<organism evidence="2">
    <name type="scientific">Micromonas pusilla</name>
    <name type="common">Picoplanktonic green alga</name>
    <name type="synonym">Chromulina pusilla</name>
    <dbReference type="NCBI Taxonomy" id="38833"/>
    <lineage>
        <taxon>Eukaryota</taxon>
        <taxon>Viridiplantae</taxon>
        <taxon>Chlorophyta</taxon>
        <taxon>Mamiellophyceae</taxon>
        <taxon>Mamiellales</taxon>
        <taxon>Mamiellaceae</taxon>
        <taxon>Micromonas</taxon>
    </lineage>
</organism>
<dbReference type="PANTHER" id="PTHR28661">
    <property type="entry name" value="SJOEGREN SYNDROME NUCLEAR AUTOANTIGEN 1"/>
    <property type="match status" value="1"/>
</dbReference>
<feature type="coiled-coil region" evidence="1">
    <location>
        <begin position="19"/>
        <end position="53"/>
    </location>
</feature>
<dbReference type="EMBL" id="HBDY01002968">
    <property type="protein sequence ID" value="CAD8230346.1"/>
    <property type="molecule type" value="Transcribed_RNA"/>
</dbReference>
<sequence length="115" mass="12807">MAEAGNALAEQNTELVTCIEDLRTKREEIQEQISTEEEEKAKVQNDLTVLSKRLTTLNDSIARKVAARTDYDKTIQETEAAYNKILESSMTLLTVLKRESVGLEKKGGEPVPPAE</sequence>
<evidence type="ECO:0000313" key="2">
    <source>
        <dbReference type="EMBL" id="CAD8230346.1"/>
    </source>
</evidence>
<name>A0A7R9TB05_MICPS</name>
<proteinExistence type="predicted"/>
<dbReference type="AlphaFoldDB" id="A0A7R9TB05"/>
<reference evidence="2" key="1">
    <citation type="submission" date="2021-01" db="EMBL/GenBank/DDBJ databases">
        <authorList>
            <person name="Corre E."/>
            <person name="Pelletier E."/>
            <person name="Niang G."/>
            <person name="Scheremetjew M."/>
            <person name="Finn R."/>
            <person name="Kale V."/>
            <person name="Holt S."/>
            <person name="Cochrane G."/>
            <person name="Meng A."/>
            <person name="Brown T."/>
            <person name="Cohen L."/>
        </authorList>
    </citation>
    <scope>NUCLEOTIDE SEQUENCE</scope>
    <source>
        <strain evidence="2">RCC1614</strain>
    </source>
</reference>
<evidence type="ECO:0008006" key="3">
    <source>
        <dbReference type="Google" id="ProtNLM"/>
    </source>
</evidence>